<dbReference type="EMBL" id="BMPP01000003">
    <property type="protein sequence ID" value="GGK18773.1"/>
    <property type="molecule type" value="Genomic_DNA"/>
</dbReference>
<organism evidence="1 2">
    <name type="scientific">Deinococcus malanensis</name>
    <dbReference type="NCBI Taxonomy" id="1706855"/>
    <lineage>
        <taxon>Bacteria</taxon>
        <taxon>Thermotogati</taxon>
        <taxon>Deinococcota</taxon>
        <taxon>Deinococci</taxon>
        <taxon>Deinococcales</taxon>
        <taxon>Deinococcaceae</taxon>
        <taxon>Deinococcus</taxon>
    </lineage>
</organism>
<accession>A0ABQ2EP46</accession>
<evidence type="ECO:0000313" key="2">
    <source>
        <dbReference type="Proteomes" id="UP000647587"/>
    </source>
</evidence>
<keyword evidence="2" id="KW-1185">Reference proteome</keyword>
<evidence type="ECO:0000313" key="1">
    <source>
        <dbReference type="EMBL" id="GGK18773.1"/>
    </source>
</evidence>
<comment type="caution">
    <text evidence="1">The sequence shown here is derived from an EMBL/GenBank/DDBJ whole genome shotgun (WGS) entry which is preliminary data.</text>
</comment>
<name>A0ABQ2EP46_9DEIO</name>
<protein>
    <submittedName>
        <fullName evidence="1">Uncharacterized protein</fullName>
    </submittedName>
</protein>
<dbReference type="Proteomes" id="UP000647587">
    <property type="component" value="Unassembled WGS sequence"/>
</dbReference>
<gene>
    <name evidence="1" type="ORF">GCM10008955_10220</name>
</gene>
<proteinExistence type="predicted"/>
<sequence length="105" mass="11581">MPLYRPAPSRKELQIEWDGNPVCTHLSVKDGLGPGRGGFSAPALVASRRNLPYLFISKMNGVALYPSRKKRADPSVRLPQFGWLTHSDPKETLDGETISDFTIGT</sequence>
<reference evidence="2" key="1">
    <citation type="journal article" date="2019" name="Int. J. Syst. Evol. Microbiol.">
        <title>The Global Catalogue of Microorganisms (GCM) 10K type strain sequencing project: providing services to taxonomists for standard genome sequencing and annotation.</title>
        <authorList>
            <consortium name="The Broad Institute Genomics Platform"/>
            <consortium name="The Broad Institute Genome Sequencing Center for Infectious Disease"/>
            <person name="Wu L."/>
            <person name="Ma J."/>
        </authorList>
    </citation>
    <scope>NUCLEOTIDE SEQUENCE [LARGE SCALE GENOMIC DNA]</scope>
    <source>
        <strain evidence="2">JCM 30331</strain>
    </source>
</reference>